<dbReference type="AlphaFoldDB" id="A0A6S6M5Q2"/>
<dbReference type="PANTHER" id="PTHR12697">
    <property type="entry name" value="PBS LYASE HEAT-LIKE PROTEIN"/>
    <property type="match status" value="1"/>
</dbReference>
<dbReference type="InterPro" id="IPR011989">
    <property type="entry name" value="ARM-like"/>
</dbReference>
<dbReference type="KEGG" id="gbn:GEOBRER4_38780"/>
<dbReference type="SMART" id="SM00567">
    <property type="entry name" value="EZ_HEAT"/>
    <property type="match status" value="6"/>
</dbReference>
<accession>A0A6S6M5Q2</accession>
<gene>
    <name evidence="1" type="ORF">GEOBRER4_n4033</name>
</gene>
<protein>
    <submittedName>
        <fullName evidence="1">PBS lyase HEAT domain protein repeat-containing protein</fullName>
    </submittedName>
</protein>
<dbReference type="PANTHER" id="PTHR12697:SF38">
    <property type="entry name" value="PBS LYASE HEAT DOMAIN PROTEIN REPEAT-CONTAINING PROTEIN"/>
    <property type="match status" value="1"/>
</dbReference>
<dbReference type="Pfam" id="PF13646">
    <property type="entry name" value="HEAT_2"/>
    <property type="match status" value="1"/>
</dbReference>
<dbReference type="Gene3D" id="1.25.10.10">
    <property type="entry name" value="Leucine-rich Repeat Variant"/>
    <property type="match status" value="2"/>
</dbReference>
<dbReference type="Pfam" id="PF03130">
    <property type="entry name" value="HEAT_PBS"/>
    <property type="match status" value="1"/>
</dbReference>
<dbReference type="RefSeq" id="WP_185243660.1">
    <property type="nucleotide sequence ID" value="NZ_AP023213.1"/>
</dbReference>
<dbReference type="InterPro" id="IPR004155">
    <property type="entry name" value="PBS_lyase_HEAT"/>
</dbReference>
<organism evidence="1 2">
    <name type="scientific">Citrifermentans bremense</name>
    <dbReference type="NCBI Taxonomy" id="60035"/>
    <lineage>
        <taxon>Bacteria</taxon>
        <taxon>Pseudomonadati</taxon>
        <taxon>Thermodesulfobacteriota</taxon>
        <taxon>Desulfuromonadia</taxon>
        <taxon>Geobacterales</taxon>
        <taxon>Geobacteraceae</taxon>
        <taxon>Citrifermentans</taxon>
    </lineage>
</organism>
<dbReference type="Proteomes" id="UP000515472">
    <property type="component" value="Chromosome"/>
</dbReference>
<evidence type="ECO:0000313" key="2">
    <source>
        <dbReference type="Proteomes" id="UP000515472"/>
    </source>
</evidence>
<dbReference type="SUPFAM" id="SSF48371">
    <property type="entry name" value="ARM repeat"/>
    <property type="match status" value="1"/>
</dbReference>
<name>A0A6S6M5Q2_9BACT</name>
<dbReference type="GO" id="GO:0016491">
    <property type="term" value="F:oxidoreductase activity"/>
    <property type="evidence" value="ECO:0007669"/>
    <property type="project" value="TreeGrafter"/>
</dbReference>
<keyword evidence="2" id="KW-1185">Reference proteome</keyword>
<evidence type="ECO:0000313" key="1">
    <source>
        <dbReference type="EMBL" id="BCG49128.1"/>
    </source>
</evidence>
<proteinExistence type="predicted"/>
<dbReference type="InterPro" id="IPR016024">
    <property type="entry name" value="ARM-type_fold"/>
</dbReference>
<reference evidence="1 2" key="1">
    <citation type="submission" date="2020-06" db="EMBL/GenBank/DDBJ databases">
        <title>Interaction of electrochemicaly active bacteria, Geobacter bremensis R4 on different carbon anode.</title>
        <authorList>
            <person name="Meng L."/>
            <person name="Yoshida N."/>
        </authorList>
    </citation>
    <scope>NUCLEOTIDE SEQUENCE [LARGE SCALE GENOMIC DNA]</scope>
    <source>
        <strain evidence="1 2">R4</strain>
    </source>
</reference>
<dbReference type="GO" id="GO:0016829">
    <property type="term" value="F:lyase activity"/>
    <property type="evidence" value="ECO:0007669"/>
    <property type="project" value="UniProtKB-KW"/>
</dbReference>
<keyword evidence="1" id="KW-0456">Lyase</keyword>
<dbReference type="EMBL" id="AP023213">
    <property type="protein sequence ID" value="BCG49128.1"/>
    <property type="molecule type" value="Genomic_DNA"/>
</dbReference>
<sequence>MPVVNKKLLKLVPPAENPGFLVQALVELHKAVKGAGFYPKGHPYRTETLQRAYDGLRRLVADRELVLGVNRQGFILTGEPVQGNSMVQQLAHECFIRRIANISFMQDLIPGDLGVFVHLLNCDPQKGAAAGGLAKELEDKGVRTIWVNEKDLASIWAKRPAYQEGEQEGWDSIPSLGAPPSPANQQRGIGELLLLMAGEQSDMRYQDLGRELMAGYHADPQQVPVLTILEELLRQHQEPERSLPQREYALFTLDQLADGAADQLMNALESRDCEVRDSIHRVLAVLGGKGAYWVIQRICLAQGLFERKSLAAALVAMGQSAVAPLVAMLKDERWYVVRNMVAIIGELRCADCVLALKRPLYHHDVRVRKEAVRALMKIGGEASVLLLLPLLEEEDEGVVRHAILSLGLMRSREAVPALLKLLERRDLLLKELGVKKEVVTALGRIGDRRVTPQLLKMLGTRGWPVMGRWLELKVAVASTLGMLGDETAIAALSTLARGSGALAESCREALDAIERISGGTHD</sequence>